<dbReference type="Proteomes" id="UP000239415">
    <property type="component" value="Unassembled WGS sequence"/>
</dbReference>
<evidence type="ECO:0000313" key="2">
    <source>
        <dbReference type="EMBL" id="PRX11500.1"/>
    </source>
</evidence>
<evidence type="ECO:0000313" key="3">
    <source>
        <dbReference type="Proteomes" id="UP000239415"/>
    </source>
</evidence>
<keyword evidence="3" id="KW-1185">Reference proteome</keyword>
<sequence length="347" mass="36564">MTRTTLKKSVAVAFATVFAVSGVAVTGTPALASDQRPAEGTVTRHDRSTLRPVSQAGSAVRRQMTATRDAFVQNNARRGALLDASQVALLTDPAARVIVASTDVEAIDGIDIGTVDGRVAGVGLRTHESGAAASGASVPVIGFAAGPSAVGFKQDKSGNHLVKSADDSDISSNFLQSWWWKFTLEESRESTYLTAAERSGSDFWIYARRGEAQAKASGHYLVDLTIRSRPWGGTRGNFKEMVDNAPSGTSTSCSDNGAIGVGFAQAGVTIPRTTCSSISGLGTVGDSAYEFGADWGGDTRNQIGIEALGSFKVKEGYVPSFADYIWATFDPGVFSSNKDVRWNDTGW</sequence>
<feature type="signal peptide" evidence="1">
    <location>
        <begin position="1"/>
        <end position="32"/>
    </location>
</feature>
<dbReference type="AlphaFoldDB" id="A0A2T0JVM4"/>
<proteinExistence type="predicted"/>
<name>A0A2T0JVM4_9ACTN</name>
<organism evidence="2 3">
    <name type="scientific">Actinoplanes italicus</name>
    <dbReference type="NCBI Taxonomy" id="113567"/>
    <lineage>
        <taxon>Bacteria</taxon>
        <taxon>Bacillati</taxon>
        <taxon>Actinomycetota</taxon>
        <taxon>Actinomycetes</taxon>
        <taxon>Micromonosporales</taxon>
        <taxon>Micromonosporaceae</taxon>
        <taxon>Actinoplanes</taxon>
    </lineage>
</organism>
<keyword evidence="1" id="KW-0732">Signal</keyword>
<evidence type="ECO:0000256" key="1">
    <source>
        <dbReference type="SAM" id="SignalP"/>
    </source>
</evidence>
<protein>
    <submittedName>
        <fullName evidence="2">Uncharacterized protein</fullName>
    </submittedName>
</protein>
<feature type="chain" id="PRO_5015568755" evidence="1">
    <location>
        <begin position="33"/>
        <end position="347"/>
    </location>
</feature>
<reference evidence="2 3" key="1">
    <citation type="submission" date="2018-03" db="EMBL/GenBank/DDBJ databases">
        <title>Genomic Encyclopedia of Archaeal and Bacterial Type Strains, Phase II (KMG-II): from individual species to whole genera.</title>
        <authorList>
            <person name="Goeker M."/>
        </authorList>
    </citation>
    <scope>NUCLEOTIDE SEQUENCE [LARGE SCALE GENOMIC DNA]</scope>
    <source>
        <strain evidence="2 3">DSM 43146</strain>
    </source>
</reference>
<dbReference type="EMBL" id="PVMZ01000031">
    <property type="protein sequence ID" value="PRX11500.1"/>
    <property type="molecule type" value="Genomic_DNA"/>
</dbReference>
<dbReference type="OrthoDB" id="3539230at2"/>
<dbReference type="RefSeq" id="WP_146169561.1">
    <property type="nucleotide sequence ID" value="NZ_BOMO01000127.1"/>
</dbReference>
<gene>
    <name evidence="2" type="ORF">CLV67_13176</name>
</gene>
<accession>A0A2T0JVM4</accession>
<comment type="caution">
    <text evidence="2">The sequence shown here is derived from an EMBL/GenBank/DDBJ whole genome shotgun (WGS) entry which is preliminary data.</text>
</comment>